<dbReference type="PANTHER" id="PTHR46230">
    <property type="match status" value="1"/>
</dbReference>
<dbReference type="InterPro" id="IPR036065">
    <property type="entry name" value="BolA-like_sf"/>
</dbReference>
<evidence type="ECO:0000313" key="3">
    <source>
        <dbReference type="Proteomes" id="UP000598467"/>
    </source>
</evidence>
<evidence type="ECO:0000313" key="2">
    <source>
        <dbReference type="EMBL" id="MBD1546920.1"/>
    </source>
</evidence>
<dbReference type="Gene3D" id="3.30.300.90">
    <property type="entry name" value="BolA-like"/>
    <property type="match status" value="1"/>
</dbReference>
<accession>A0A926P094</accession>
<dbReference type="Proteomes" id="UP000598467">
    <property type="component" value="Unassembled WGS sequence"/>
</dbReference>
<sequence>MSTRDSIIAKLTQALAPQTLDVIDESDKHAGHGGWREGGETHFRVVIVSPAFSGMSRVNRHRKVNELLADELAAGVHALAIEARAPDEADPRAARATAS</sequence>
<dbReference type="SUPFAM" id="SSF82657">
    <property type="entry name" value="BolA-like"/>
    <property type="match status" value="1"/>
</dbReference>
<comment type="caution">
    <text evidence="2">The sequence shown here is derived from an EMBL/GenBank/DDBJ whole genome shotgun (WGS) entry which is preliminary data.</text>
</comment>
<dbReference type="AlphaFoldDB" id="A0A926P094"/>
<dbReference type="RefSeq" id="WP_190291667.1">
    <property type="nucleotide sequence ID" value="NZ_JABFCZ010000011.1"/>
</dbReference>
<dbReference type="Pfam" id="PF01722">
    <property type="entry name" value="BolA"/>
    <property type="match status" value="1"/>
</dbReference>
<dbReference type="PANTHER" id="PTHR46230:SF7">
    <property type="entry name" value="BOLA-LIKE PROTEIN 1"/>
    <property type="match status" value="1"/>
</dbReference>
<protein>
    <submittedName>
        <fullName evidence="2">BolA family transcriptional regulator</fullName>
    </submittedName>
</protein>
<gene>
    <name evidence="2" type="ORF">HK439_11650</name>
</gene>
<dbReference type="EMBL" id="JABFCZ010000011">
    <property type="protein sequence ID" value="MBD1546920.1"/>
    <property type="molecule type" value="Genomic_DNA"/>
</dbReference>
<proteinExistence type="inferred from homology"/>
<dbReference type="PIRSF" id="PIRSF003113">
    <property type="entry name" value="BolA"/>
    <property type="match status" value="1"/>
</dbReference>
<reference evidence="2" key="1">
    <citation type="submission" date="2020-05" db="EMBL/GenBank/DDBJ databases">
        <title>Identification of trans-AT polyketide cluster in two marine bacteria, producers of a novel glutaramide-containing polyketide sesbanimide D and analogs.</title>
        <authorList>
            <person name="Kacar D."/>
            <person name="Rodriguez P."/>
            <person name="Canedo L."/>
            <person name="Gonzalez E."/>
            <person name="Galan B."/>
            <person name="De La Calle F."/>
            <person name="Garcia J.L."/>
        </authorList>
    </citation>
    <scope>NUCLEOTIDE SEQUENCE</scope>
    <source>
        <strain evidence="2">PHM038</strain>
    </source>
</reference>
<dbReference type="GO" id="GO:0016226">
    <property type="term" value="P:iron-sulfur cluster assembly"/>
    <property type="evidence" value="ECO:0007669"/>
    <property type="project" value="TreeGrafter"/>
</dbReference>
<name>A0A926P094_9HYPH</name>
<comment type="similarity">
    <text evidence="1">Belongs to the BolA/IbaG family.</text>
</comment>
<evidence type="ECO:0000256" key="1">
    <source>
        <dbReference type="RuleBase" id="RU003860"/>
    </source>
</evidence>
<dbReference type="InterPro" id="IPR002634">
    <property type="entry name" value="BolA"/>
</dbReference>
<organism evidence="2 3">
    <name type="scientific">Roseibium aggregatum</name>
    <dbReference type="NCBI Taxonomy" id="187304"/>
    <lineage>
        <taxon>Bacteria</taxon>
        <taxon>Pseudomonadati</taxon>
        <taxon>Pseudomonadota</taxon>
        <taxon>Alphaproteobacteria</taxon>
        <taxon>Hyphomicrobiales</taxon>
        <taxon>Stappiaceae</taxon>
        <taxon>Roseibium</taxon>
    </lineage>
</organism>